<evidence type="ECO:0000313" key="3">
    <source>
        <dbReference type="Proteomes" id="UP000677913"/>
    </source>
</evidence>
<evidence type="ECO:0000313" key="2">
    <source>
        <dbReference type="EMBL" id="MBS2965364.1"/>
    </source>
</evidence>
<evidence type="ECO:0008006" key="4">
    <source>
        <dbReference type="Google" id="ProtNLM"/>
    </source>
</evidence>
<feature type="compositionally biased region" description="Low complexity" evidence="1">
    <location>
        <begin position="373"/>
        <end position="387"/>
    </location>
</feature>
<dbReference type="Gene3D" id="1.10.510.10">
    <property type="entry name" value="Transferase(Phosphotransferase) domain 1"/>
    <property type="match status" value="1"/>
</dbReference>
<keyword evidence="3" id="KW-1185">Reference proteome</keyword>
<feature type="compositionally biased region" description="Polar residues" evidence="1">
    <location>
        <begin position="492"/>
        <end position="511"/>
    </location>
</feature>
<sequence>MKTLERGGLVLGDRLGQGGQGAVYPVLNVKAGGALDAVYKEYRVEVRDQVDVAALEEMVDTAARLAPDDRLWLGEHASWPTQLVSDGGAVCGFLMRAVPPEFSFALRTLSGTQQGKPRLAQVEFLLNDDDYVAGIGLTVSERDRFALLLDLAATLVRLHGFEVAVGDLSPKNLLFAAAAPGMRCFLIDCDAMRVAGRDVLPQVETTEWELPQGEAPATASGDAYKFALLASRLFARDQSSRDPSRLTAAAPAVGELAHLTLERAPGQRPALAAWLAPLEAAARMASEDPAQQTIALGPVPPRAPFPQSPRPNAARPPSGARRVGALATLAAAVLGLGITLAVVNGNSSGSSGAANGYSQNSGQSSDTSGGQNTSPTDSPSPSPSDTSGESAQLRAFVSILSDTASARSAVGNAVNGVGACTQDPASGISTLQSSARSRTDDAQAAGQLPVDAIPGGESLRSTLVSLLQDSASADSGYAQWMQDIASQGCPVDTSSDQGYQSGDQASQTATQDKQNFVAQWNPLAAQFGLPTYTADQL</sequence>
<protein>
    <recommendedName>
        <fullName evidence="4">Protein kinase domain-containing protein</fullName>
    </recommendedName>
</protein>
<feature type="compositionally biased region" description="Polar residues" evidence="1">
    <location>
        <begin position="363"/>
        <end position="372"/>
    </location>
</feature>
<dbReference type="SUPFAM" id="SSF56112">
    <property type="entry name" value="Protein kinase-like (PK-like)"/>
    <property type="match status" value="1"/>
</dbReference>
<dbReference type="AlphaFoldDB" id="A0A8J8BG40"/>
<feature type="compositionally biased region" description="Low complexity" evidence="1">
    <location>
        <begin position="348"/>
        <end position="362"/>
    </location>
</feature>
<dbReference type="InterPro" id="IPR011009">
    <property type="entry name" value="Kinase-like_dom_sf"/>
</dbReference>
<feature type="compositionally biased region" description="Pro residues" evidence="1">
    <location>
        <begin position="298"/>
        <end position="309"/>
    </location>
</feature>
<proteinExistence type="predicted"/>
<feature type="region of interest" description="Disordered" evidence="1">
    <location>
        <begin position="348"/>
        <end position="390"/>
    </location>
</feature>
<evidence type="ECO:0000256" key="1">
    <source>
        <dbReference type="SAM" id="MobiDB-lite"/>
    </source>
</evidence>
<gene>
    <name evidence="2" type="ORF">KGA66_20100</name>
</gene>
<dbReference type="RefSeq" id="WP_211469723.1">
    <property type="nucleotide sequence ID" value="NZ_JAGSXH010000080.1"/>
</dbReference>
<feature type="compositionally biased region" description="Polar residues" evidence="1">
    <location>
        <begin position="423"/>
        <end position="436"/>
    </location>
</feature>
<reference evidence="2" key="1">
    <citation type="submission" date="2021-04" db="EMBL/GenBank/DDBJ databases">
        <title>Genome based classification of Actinospica acidithermotolerans sp. nov., an actinobacterium isolated from an Indonesian hot spring.</title>
        <authorList>
            <person name="Kusuma A.B."/>
            <person name="Putra K.E."/>
            <person name="Nafisah S."/>
            <person name="Loh J."/>
            <person name="Nouioui I."/>
            <person name="Goodfellow M."/>
        </authorList>
    </citation>
    <scope>NUCLEOTIDE SEQUENCE</scope>
    <source>
        <strain evidence="2">DSM 45618</strain>
    </source>
</reference>
<comment type="caution">
    <text evidence="2">The sequence shown here is derived from an EMBL/GenBank/DDBJ whole genome shotgun (WGS) entry which is preliminary data.</text>
</comment>
<feature type="region of interest" description="Disordered" evidence="1">
    <location>
        <begin position="489"/>
        <end position="511"/>
    </location>
</feature>
<accession>A0A8J8BG40</accession>
<organism evidence="2 3">
    <name type="scientific">Actinocrinis puniceicyclus</name>
    <dbReference type="NCBI Taxonomy" id="977794"/>
    <lineage>
        <taxon>Bacteria</taxon>
        <taxon>Bacillati</taxon>
        <taxon>Actinomycetota</taxon>
        <taxon>Actinomycetes</taxon>
        <taxon>Catenulisporales</taxon>
        <taxon>Actinospicaceae</taxon>
        <taxon>Actinocrinis</taxon>
    </lineage>
</organism>
<name>A0A8J8BG40_9ACTN</name>
<feature type="region of interest" description="Disordered" evidence="1">
    <location>
        <begin position="294"/>
        <end position="320"/>
    </location>
</feature>
<feature type="region of interest" description="Disordered" evidence="1">
    <location>
        <begin position="417"/>
        <end position="443"/>
    </location>
</feature>
<dbReference type="Proteomes" id="UP000677913">
    <property type="component" value="Unassembled WGS sequence"/>
</dbReference>
<dbReference type="EMBL" id="JAGSXH010000080">
    <property type="protein sequence ID" value="MBS2965364.1"/>
    <property type="molecule type" value="Genomic_DNA"/>
</dbReference>